<keyword evidence="2" id="KW-0805">Transcription regulation</keyword>
<dbReference type="RefSeq" id="WP_067752365.1">
    <property type="nucleotide sequence ID" value="NZ_LT907988.1"/>
</dbReference>
<dbReference type="KEGG" id="odi:ODI_R0818"/>
<keyword evidence="9" id="KW-1185">Reference proteome</keyword>
<dbReference type="NCBIfam" id="TIGR02937">
    <property type="entry name" value="sigma70-ECF"/>
    <property type="match status" value="1"/>
</dbReference>
<evidence type="ECO:0000259" key="5">
    <source>
        <dbReference type="Pfam" id="PF04542"/>
    </source>
</evidence>
<keyword evidence="4" id="KW-0804">Transcription</keyword>
<dbReference type="SUPFAM" id="SSF88659">
    <property type="entry name" value="Sigma3 and sigma4 domains of RNA polymerase sigma factors"/>
    <property type="match status" value="1"/>
</dbReference>
<dbReference type="PANTHER" id="PTHR43133:SF63">
    <property type="entry name" value="RNA POLYMERASE SIGMA FACTOR FECI-RELATED"/>
    <property type="match status" value="1"/>
</dbReference>
<accession>A0A1C3K0K7</accession>
<evidence type="ECO:0000256" key="4">
    <source>
        <dbReference type="ARBA" id="ARBA00023163"/>
    </source>
</evidence>
<dbReference type="OrthoDB" id="8589148at2"/>
<dbReference type="GO" id="GO:0006352">
    <property type="term" value="P:DNA-templated transcription initiation"/>
    <property type="evidence" value="ECO:0007669"/>
    <property type="project" value="InterPro"/>
</dbReference>
<comment type="similarity">
    <text evidence="1">Belongs to the sigma-70 factor family. ECF subfamily.</text>
</comment>
<proteinExistence type="inferred from homology"/>
<evidence type="ECO:0000259" key="6">
    <source>
        <dbReference type="Pfam" id="PF08281"/>
    </source>
</evidence>
<evidence type="ECO:0000313" key="8">
    <source>
        <dbReference type="EMBL" id="SOE47401.1"/>
    </source>
</evidence>
<evidence type="ECO:0000256" key="2">
    <source>
        <dbReference type="ARBA" id="ARBA00023015"/>
    </source>
</evidence>
<dbReference type="AlphaFoldDB" id="A0A1C3K0K7"/>
<feature type="domain" description="RNA polymerase sigma factor 70 region 4 type 2" evidence="6">
    <location>
        <begin position="115"/>
        <end position="163"/>
    </location>
</feature>
<sequence>MSGGKGLVELRRVLTERYASLRSQVARRLGGPEELAEDALHDAYVRLAGKEGFENVAHPQSYLVSTAVHAAIDRLRGDHRLLSEAEVADFFDVADHAAGPDQTAHARHDLARMFAVLDGLPARQRDILVSARVHEVPRAELARRWGISLAMVGRELQAAHRHCARAMDEEQE</sequence>
<dbReference type="InterPro" id="IPR039425">
    <property type="entry name" value="RNA_pol_sigma-70-like"/>
</dbReference>
<dbReference type="Pfam" id="PF08281">
    <property type="entry name" value="Sigma70_r4_2"/>
    <property type="match status" value="1"/>
</dbReference>
<evidence type="ECO:0000256" key="1">
    <source>
        <dbReference type="ARBA" id="ARBA00010641"/>
    </source>
</evidence>
<dbReference type="Pfam" id="PF04542">
    <property type="entry name" value="Sigma70_r2"/>
    <property type="match status" value="1"/>
</dbReference>
<dbReference type="EMBL" id="FLRC01000013">
    <property type="protein sequence ID" value="SBT25042.1"/>
    <property type="molecule type" value="Genomic_DNA"/>
</dbReference>
<dbReference type="Gene3D" id="1.10.1740.10">
    <property type="match status" value="1"/>
</dbReference>
<dbReference type="InterPro" id="IPR013324">
    <property type="entry name" value="RNA_pol_sigma_r3/r4-like"/>
</dbReference>
<dbReference type="STRING" id="1851544.ODI_03378"/>
<dbReference type="PANTHER" id="PTHR43133">
    <property type="entry name" value="RNA POLYMERASE ECF-TYPE SIGMA FACTO"/>
    <property type="match status" value="1"/>
</dbReference>
<dbReference type="InterPro" id="IPR007627">
    <property type="entry name" value="RNA_pol_sigma70_r2"/>
</dbReference>
<reference evidence="8 9" key="2">
    <citation type="submission" date="2017-08" db="EMBL/GenBank/DDBJ databases">
        <authorList>
            <person name="de Groot N.N."/>
        </authorList>
    </citation>
    <scope>NUCLEOTIDE SEQUENCE [LARGE SCALE GENOMIC DNA]</scope>
    <source>
        <strain evidence="8">Orrdi1</strain>
    </source>
</reference>
<dbReference type="SUPFAM" id="SSF88946">
    <property type="entry name" value="Sigma2 domain of RNA polymerase sigma factors"/>
    <property type="match status" value="1"/>
</dbReference>
<dbReference type="InterPro" id="IPR013249">
    <property type="entry name" value="RNA_pol_sigma70_r4_t2"/>
</dbReference>
<dbReference type="Proteomes" id="UP000078558">
    <property type="component" value="Chromosome I"/>
</dbReference>
<dbReference type="EMBL" id="LT907988">
    <property type="protein sequence ID" value="SOE47401.1"/>
    <property type="molecule type" value="Genomic_DNA"/>
</dbReference>
<dbReference type="InterPro" id="IPR036388">
    <property type="entry name" value="WH-like_DNA-bd_sf"/>
</dbReference>
<dbReference type="GO" id="GO:0016987">
    <property type="term" value="F:sigma factor activity"/>
    <property type="evidence" value="ECO:0007669"/>
    <property type="project" value="UniProtKB-KW"/>
</dbReference>
<dbReference type="InterPro" id="IPR014284">
    <property type="entry name" value="RNA_pol_sigma-70_dom"/>
</dbReference>
<keyword evidence="3" id="KW-0731">Sigma factor</keyword>
<evidence type="ECO:0000256" key="3">
    <source>
        <dbReference type="ARBA" id="ARBA00023082"/>
    </source>
</evidence>
<reference evidence="7 9" key="1">
    <citation type="submission" date="2016-06" db="EMBL/GenBank/DDBJ databases">
        <authorList>
            <person name="Kjaerup R.B."/>
            <person name="Dalgaard T.S."/>
            <person name="Juul-Madsen H.R."/>
        </authorList>
    </citation>
    <scope>NUCLEOTIDE SEQUENCE [LARGE SCALE GENOMIC DNA]</scope>
    <source>
        <strain evidence="7">Orrdi1</strain>
    </source>
</reference>
<dbReference type="InterPro" id="IPR013325">
    <property type="entry name" value="RNA_pol_sigma_r2"/>
</dbReference>
<evidence type="ECO:0000313" key="9">
    <source>
        <dbReference type="Proteomes" id="UP000078558"/>
    </source>
</evidence>
<dbReference type="GO" id="GO:0003677">
    <property type="term" value="F:DNA binding"/>
    <property type="evidence" value="ECO:0007669"/>
    <property type="project" value="InterPro"/>
</dbReference>
<gene>
    <name evidence="7" type="ORF">ODI_03378</name>
    <name evidence="8" type="ORF">ODI_R0818</name>
</gene>
<name>A0A1C3K0K7_9BURK</name>
<feature type="domain" description="RNA polymerase sigma-70 region 2" evidence="5">
    <location>
        <begin position="15"/>
        <end position="79"/>
    </location>
</feature>
<organism evidence="7 9">
    <name type="scientific">Orrella dioscoreae</name>
    <dbReference type="NCBI Taxonomy" id="1851544"/>
    <lineage>
        <taxon>Bacteria</taxon>
        <taxon>Pseudomonadati</taxon>
        <taxon>Pseudomonadota</taxon>
        <taxon>Betaproteobacteria</taxon>
        <taxon>Burkholderiales</taxon>
        <taxon>Alcaligenaceae</taxon>
        <taxon>Orrella</taxon>
    </lineage>
</organism>
<dbReference type="Gene3D" id="1.10.10.10">
    <property type="entry name" value="Winged helix-like DNA-binding domain superfamily/Winged helix DNA-binding domain"/>
    <property type="match status" value="1"/>
</dbReference>
<evidence type="ECO:0000313" key="7">
    <source>
        <dbReference type="EMBL" id="SBT25042.1"/>
    </source>
</evidence>
<protein>
    <submittedName>
        <fullName evidence="7">Extracytoplasmic function (ECF) sigma factor VreI</fullName>
    </submittedName>
</protein>